<comment type="similarity">
    <text evidence="1">Belongs to the UDP-N-acetylglucosamine 2-epimerase family.</text>
</comment>
<dbReference type="Proteomes" id="UP001597201">
    <property type="component" value="Unassembled WGS sequence"/>
</dbReference>
<proteinExistence type="inferred from homology"/>
<keyword evidence="1 3" id="KW-0413">Isomerase</keyword>
<dbReference type="PANTHER" id="PTHR43174">
    <property type="entry name" value="UDP-N-ACETYLGLUCOSAMINE 2-EPIMERASE"/>
    <property type="match status" value="1"/>
</dbReference>
<organism evidence="3 4">
    <name type="scientific">Namhaeicola litoreus</name>
    <dbReference type="NCBI Taxonomy" id="1052145"/>
    <lineage>
        <taxon>Bacteria</taxon>
        <taxon>Pseudomonadati</taxon>
        <taxon>Bacteroidota</taxon>
        <taxon>Flavobacteriia</taxon>
        <taxon>Flavobacteriales</taxon>
        <taxon>Flavobacteriaceae</taxon>
        <taxon>Namhaeicola</taxon>
    </lineage>
</organism>
<sequence>MKKIVTIVGARPQFIKAAVLSRIIVEKNEFEEIVVHTGQHFDQNMSEIFFNEMDLPIPKYNLDIHESMHGAMTGKMLEKIEKVLVLENPDAVVVYGDTNSTLAGALAANKMHIQVAHIEAGLRSFNMEMPEEVNRIITDRISNQLFCPTKQALENLKSEGFDHFGIDIVLSGDIMKDAVSYYNQKAEANSTILEQFDLDSDKFVLATIHRQENTDDPIKLKNILKGLDDISEEIKVVMPLHPRTKKRIAEFELSTKVLLIDPVGYFDMLKLLAHCKMVVTDSGGLQKESFFNKKHCIIARDETEWKELVDNGFAKIVGTDAGKMLDAYDHFLKAKSNFEMNLYGDNVGETIYFHLKNKLGLN</sequence>
<dbReference type="GO" id="GO:0008761">
    <property type="term" value="F:UDP-N-acetylglucosamine 2-epimerase activity"/>
    <property type="evidence" value="ECO:0007669"/>
    <property type="project" value="UniProtKB-EC"/>
</dbReference>
<dbReference type="PANTHER" id="PTHR43174:SF1">
    <property type="entry name" value="UDP-N-ACETYLGLUCOSAMINE 2-EPIMERASE"/>
    <property type="match status" value="1"/>
</dbReference>
<dbReference type="Pfam" id="PF02350">
    <property type="entry name" value="Epimerase_2"/>
    <property type="match status" value="1"/>
</dbReference>
<dbReference type="EMBL" id="JBHTMY010000003">
    <property type="protein sequence ID" value="MFD1315597.1"/>
    <property type="molecule type" value="Genomic_DNA"/>
</dbReference>
<dbReference type="CDD" id="cd03786">
    <property type="entry name" value="GTB_UDP-GlcNAc_2-Epimerase"/>
    <property type="match status" value="1"/>
</dbReference>
<evidence type="ECO:0000259" key="2">
    <source>
        <dbReference type="Pfam" id="PF02350"/>
    </source>
</evidence>
<dbReference type="RefSeq" id="WP_377177922.1">
    <property type="nucleotide sequence ID" value="NZ_JBHTMY010000003.1"/>
</dbReference>
<feature type="domain" description="UDP-N-acetylglucosamine 2-epimerase" evidence="2">
    <location>
        <begin position="26"/>
        <end position="345"/>
    </location>
</feature>
<comment type="caution">
    <text evidence="3">The sequence shown here is derived from an EMBL/GenBank/DDBJ whole genome shotgun (WGS) entry which is preliminary data.</text>
</comment>
<evidence type="ECO:0000313" key="3">
    <source>
        <dbReference type="EMBL" id="MFD1315597.1"/>
    </source>
</evidence>
<dbReference type="Gene3D" id="3.40.50.2000">
    <property type="entry name" value="Glycogen Phosphorylase B"/>
    <property type="match status" value="2"/>
</dbReference>
<accession>A0ABW3Y181</accession>
<name>A0ABW3Y181_9FLAO</name>
<evidence type="ECO:0000313" key="4">
    <source>
        <dbReference type="Proteomes" id="UP001597201"/>
    </source>
</evidence>
<reference evidence="4" key="1">
    <citation type="journal article" date="2019" name="Int. J. Syst. Evol. Microbiol.">
        <title>The Global Catalogue of Microorganisms (GCM) 10K type strain sequencing project: providing services to taxonomists for standard genome sequencing and annotation.</title>
        <authorList>
            <consortium name="The Broad Institute Genomics Platform"/>
            <consortium name="The Broad Institute Genome Sequencing Center for Infectious Disease"/>
            <person name="Wu L."/>
            <person name="Ma J."/>
        </authorList>
    </citation>
    <scope>NUCLEOTIDE SEQUENCE [LARGE SCALE GENOMIC DNA]</scope>
    <source>
        <strain evidence="4">CCUG 61485</strain>
    </source>
</reference>
<dbReference type="NCBIfam" id="TIGR00236">
    <property type="entry name" value="wecB"/>
    <property type="match status" value="1"/>
</dbReference>
<evidence type="ECO:0000256" key="1">
    <source>
        <dbReference type="RuleBase" id="RU003513"/>
    </source>
</evidence>
<protein>
    <submittedName>
        <fullName evidence="3">Non-hydrolyzing UDP-N-acetylglucosamine 2-epimerase</fullName>
        <ecNumber evidence="3">5.1.3.14</ecNumber>
    </submittedName>
</protein>
<gene>
    <name evidence="3" type="primary">wecB</name>
    <name evidence="3" type="ORF">ACFQ39_08225</name>
</gene>
<dbReference type="SUPFAM" id="SSF53756">
    <property type="entry name" value="UDP-Glycosyltransferase/glycogen phosphorylase"/>
    <property type="match status" value="1"/>
</dbReference>
<keyword evidence="4" id="KW-1185">Reference proteome</keyword>
<dbReference type="EC" id="5.1.3.14" evidence="3"/>
<dbReference type="InterPro" id="IPR029767">
    <property type="entry name" value="WecB-like"/>
</dbReference>
<dbReference type="InterPro" id="IPR003331">
    <property type="entry name" value="UDP_GlcNAc_Epimerase_2_dom"/>
</dbReference>